<dbReference type="EMBL" id="CP000804">
    <property type="protein sequence ID" value="ABU59978.1"/>
    <property type="molecule type" value="Genomic_DNA"/>
</dbReference>
<dbReference type="PANTHER" id="PTHR43704:SF1">
    <property type="entry name" value="BSR5907 PROTEIN"/>
    <property type="match status" value="1"/>
</dbReference>
<dbReference type="InterPro" id="IPR011008">
    <property type="entry name" value="Dimeric_a/b-barrel"/>
</dbReference>
<dbReference type="KEGG" id="rca:Rcas_3945"/>
<dbReference type="STRING" id="383372.Rcas_3945"/>
<evidence type="ECO:0000313" key="2">
    <source>
        <dbReference type="EMBL" id="ABU59978.1"/>
    </source>
</evidence>
<evidence type="ECO:0000259" key="1">
    <source>
        <dbReference type="Pfam" id="PF01037"/>
    </source>
</evidence>
<dbReference type="eggNOG" id="COG1522">
    <property type="taxonomic scope" value="Bacteria"/>
</dbReference>
<evidence type="ECO:0000313" key="3">
    <source>
        <dbReference type="Proteomes" id="UP000000263"/>
    </source>
</evidence>
<gene>
    <name evidence="2" type="ordered locus">Rcas_3945</name>
</gene>
<sequence length="92" mass="10089">MLTAFVLIQAEPAKIAQIAQTVANLPNVAEVYSVTGDFDIIAVLRLAEYEQLAEVVPESLARIDGIRRTNTILAFRRYSAQDLKAAWDIGVA</sequence>
<dbReference type="Gene3D" id="3.30.70.920">
    <property type="match status" value="1"/>
</dbReference>
<dbReference type="InterPro" id="IPR019887">
    <property type="entry name" value="Tscrpt_reg_AsnC/Lrp_C"/>
</dbReference>
<protein>
    <submittedName>
        <fullName evidence="2">Transcriptional regulator, AsnC family</fullName>
    </submittedName>
</protein>
<keyword evidence="3" id="KW-1185">Reference proteome</keyword>
<dbReference type="OrthoDB" id="70544at2"/>
<dbReference type="Proteomes" id="UP000000263">
    <property type="component" value="Chromosome"/>
</dbReference>
<name>A7NQY2_ROSCS</name>
<dbReference type="SUPFAM" id="SSF54909">
    <property type="entry name" value="Dimeric alpha+beta barrel"/>
    <property type="match status" value="1"/>
</dbReference>
<dbReference type="RefSeq" id="WP_012122401.1">
    <property type="nucleotide sequence ID" value="NC_009767.1"/>
</dbReference>
<feature type="domain" description="Transcription regulator AsnC/Lrp ligand binding" evidence="1">
    <location>
        <begin position="6"/>
        <end position="76"/>
    </location>
</feature>
<reference evidence="2 3" key="1">
    <citation type="submission" date="2007-08" db="EMBL/GenBank/DDBJ databases">
        <title>Complete sequence of Roseiflexus castenholzii DSM 13941.</title>
        <authorList>
            <consortium name="US DOE Joint Genome Institute"/>
            <person name="Copeland A."/>
            <person name="Lucas S."/>
            <person name="Lapidus A."/>
            <person name="Barry K."/>
            <person name="Glavina del Rio T."/>
            <person name="Dalin E."/>
            <person name="Tice H."/>
            <person name="Pitluck S."/>
            <person name="Thompson L.S."/>
            <person name="Brettin T."/>
            <person name="Bruce D."/>
            <person name="Detter J.C."/>
            <person name="Han C."/>
            <person name="Tapia R."/>
            <person name="Schmutz J."/>
            <person name="Larimer F."/>
            <person name="Land M."/>
            <person name="Hauser L."/>
            <person name="Kyrpides N."/>
            <person name="Mikhailova N."/>
            <person name="Bryant D.A."/>
            <person name="Hanada S."/>
            <person name="Tsukatani Y."/>
            <person name="Richardson P."/>
        </authorList>
    </citation>
    <scope>NUCLEOTIDE SEQUENCE [LARGE SCALE GENOMIC DNA]</scope>
    <source>
        <strain evidence="3">DSM 13941 / HLO8</strain>
    </source>
</reference>
<dbReference type="AlphaFoldDB" id="A7NQY2"/>
<organism evidence="2 3">
    <name type="scientific">Roseiflexus castenholzii (strain DSM 13941 / HLO8)</name>
    <dbReference type="NCBI Taxonomy" id="383372"/>
    <lineage>
        <taxon>Bacteria</taxon>
        <taxon>Bacillati</taxon>
        <taxon>Chloroflexota</taxon>
        <taxon>Chloroflexia</taxon>
        <taxon>Chloroflexales</taxon>
        <taxon>Roseiflexineae</taxon>
        <taxon>Roseiflexaceae</taxon>
        <taxon>Roseiflexus</taxon>
    </lineage>
</organism>
<accession>A7NQY2</accession>
<dbReference type="Pfam" id="PF01037">
    <property type="entry name" value="AsnC_trans_reg"/>
    <property type="match status" value="1"/>
</dbReference>
<proteinExistence type="predicted"/>
<dbReference type="PANTHER" id="PTHR43704">
    <property type="entry name" value="BSR5907 PROTEIN"/>
    <property type="match status" value="1"/>
</dbReference>
<dbReference type="HOGENOM" id="CLU_170329_3_0_0"/>